<evidence type="ECO:0000256" key="1">
    <source>
        <dbReference type="ARBA" id="ARBA00009013"/>
    </source>
</evidence>
<feature type="domain" description="STAS" evidence="3">
    <location>
        <begin position="1"/>
        <end position="111"/>
    </location>
</feature>
<reference evidence="4" key="1">
    <citation type="submission" date="2021-05" db="EMBL/GenBank/DDBJ databases">
        <title>Energy efficiency and biological interactions define the core microbiome of deep oligotrophic groundwater.</title>
        <authorList>
            <person name="Mehrshad M."/>
            <person name="Lopez-Fernandez M."/>
            <person name="Bell E."/>
            <person name="Bernier-Latmani R."/>
            <person name="Bertilsson S."/>
            <person name="Dopson M."/>
        </authorList>
    </citation>
    <scope>NUCLEOTIDE SEQUENCE</scope>
    <source>
        <strain evidence="4">Modern_marine.mb.64</strain>
    </source>
</reference>
<dbReference type="GO" id="GO:0043856">
    <property type="term" value="F:anti-sigma factor antagonist activity"/>
    <property type="evidence" value="ECO:0007669"/>
    <property type="project" value="InterPro"/>
</dbReference>
<comment type="caution">
    <text evidence="4">The sequence shown here is derived from an EMBL/GenBank/DDBJ whole genome shotgun (WGS) entry which is preliminary data.</text>
</comment>
<dbReference type="CDD" id="cd07043">
    <property type="entry name" value="STAS_anti-anti-sigma_factors"/>
    <property type="match status" value="1"/>
</dbReference>
<dbReference type="InterPro" id="IPR002645">
    <property type="entry name" value="STAS_dom"/>
</dbReference>
<gene>
    <name evidence="4" type="ORF">KJ970_18470</name>
</gene>
<dbReference type="Gene3D" id="3.30.750.24">
    <property type="entry name" value="STAS domain"/>
    <property type="match status" value="1"/>
</dbReference>
<dbReference type="Pfam" id="PF01740">
    <property type="entry name" value="STAS"/>
    <property type="match status" value="1"/>
</dbReference>
<evidence type="ECO:0000256" key="2">
    <source>
        <dbReference type="RuleBase" id="RU003749"/>
    </source>
</evidence>
<evidence type="ECO:0000313" key="5">
    <source>
        <dbReference type="Proteomes" id="UP000777784"/>
    </source>
</evidence>
<comment type="similarity">
    <text evidence="1 2">Belongs to the anti-sigma-factor antagonist family.</text>
</comment>
<dbReference type="NCBIfam" id="TIGR00377">
    <property type="entry name" value="ant_ant_sig"/>
    <property type="match status" value="1"/>
</dbReference>
<dbReference type="SUPFAM" id="SSF52091">
    <property type="entry name" value="SpoIIaa-like"/>
    <property type="match status" value="1"/>
</dbReference>
<dbReference type="Proteomes" id="UP000777784">
    <property type="component" value="Unassembled WGS sequence"/>
</dbReference>
<protein>
    <recommendedName>
        <fullName evidence="2">Anti-sigma factor antagonist</fullName>
    </recommendedName>
</protein>
<evidence type="ECO:0000259" key="3">
    <source>
        <dbReference type="PROSITE" id="PS50801"/>
    </source>
</evidence>
<sequence>MKISKSQVDDIWIVHLSGKLMGGPDADLVQEIVREGMSSGFKKIILDLGDVSWVNSTGLGILITSHISVTNAGGVVKLMRVSRRIDSILMVTKLNTIFEVHDSKEQAIASFNTEVSGTSGE</sequence>
<dbReference type="InterPro" id="IPR003658">
    <property type="entry name" value="Anti-sigma_ant"/>
</dbReference>
<dbReference type="PANTHER" id="PTHR33495">
    <property type="entry name" value="ANTI-SIGMA FACTOR ANTAGONIST TM_1081-RELATED-RELATED"/>
    <property type="match status" value="1"/>
</dbReference>
<accession>A0A948S0E9</accession>
<dbReference type="InterPro" id="IPR036513">
    <property type="entry name" value="STAS_dom_sf"/>
</dbReference>
<dbReference type="AlphaFoldDB" id="A0A948S0E9"/>
<dbReference type="PROSITE" id="PS50801">
    <property type="entry name" value="STAS"/>
    <property type="match status" value="1"/>
</dbReference>
<organism evidence="4 5">
    <name type="scientific">Eiseniibacteriota bacterium</name>
    <dbReference type="NCBI Taxonomy" id="2212470"/>
    <lineage>
        <taxon>Bacteria</taxon>
        <taxon>Candidatus Eiseniibacteriota</taxon>
    </lineage>
</organism>
<dbReference type="EMBL" id="JAHJDP010000104">
    <property type="protein sequence ID" value="MBU2692909.1"/>
    <property type="molecule type" value="Genomic_DNA"/>
</dbReference>
<proteinExistence type="inferred from homology"/>
<name>A0A948S0E9_UNCEI</name>
<evidence type="ECO:0000313" key="4">
    <source>
        <dbReference type="EMBL" id="MBU2692909.1"/>
    </source>
</evidence>